<keyword evidence="2" id="KW-1185">Reference proteome</keyword>
<accession>A0A2Z6N4Y1</accession>
<dbReference type="AlphaFoldDB" id="A0A2Z6N4Y1"/>
<gene>
    <name evidence="1" type="ORF">TSUD_149640</name>
</gene>
<evidence type="ECO:0000313" key="1">
    <source>
        <dbReference type="EMBL" id="GAU39954.1"/>
    </source>
</evidence>
<organism evidence="1 2">
    <name type="scientific">Trifolium subterraneum</name>
    <name type="common">Subterranean clover</name>
    <dbReference type="NCBI Taxonomy" id="3900"/>
    <lineage>
        <taxon>Eukaryota</taxon>
        <taxon>Viridiplantae</taxon>
        <taxon>Streptophyta</taxon>
        <taxon>Embryophyta</taxon>
        <taxon>Tracheophyta</taxon>
        <taxon>Spermatophyta</taxon>
        <taxon>Magnoliopsida</taxon>
        <taxon>eudicotyledons</taxon>
        <taxon>Gunneridae</taxon>
        <taxon>Pentapetalae</taxon>
        <taxon>rosids</taxon>
        <taxon>fabids</taxon>
        <taxon>Fabales</taxon>
        <taxon>Fabaceae</taxon>
        <taxon>Papilionoideae</taxon>
        <taxon>50 kb inversion clade</taxon>
        <taxon>NPAAA clade</taxon>
        <taxon>Hologalegina</taxon>
        <taxon>IRL clade</taxon>
        <taxon>Trifolieae</taxon>
        <taxon>Trifolium</taxon>
    </lineage>
</organism>
<sequence>MPKNNSGGIEVVRDGRIEMDGGATAAETRSKEIQGEARETMRVVVVLQSILIERDLKVLLWQYSIQRFYLESFFSNNLKKKS</sequence>
<dbReference type="Proteomes" id="UP000242715">
    <property type="component" value="Unassembled WGS sequence"/>
</dbReference>
<evidence type="ECO:0000313" key="2">
    <source>
        <dbReference type="Proteomes" id="UP000242715"/>
    </source>
</evidence>
<name>A0A2Z6N4Y1_TRISU</name>
<reference evidence="2" key="1">
    <citation type="journal article" date="2017" name="Front. Plant Sci.">
        <title>Climate Clever Clovers: New Paradigm to Reduce the Environmental Footprint of Ruminants by Breeding Low Methanogenic Forages Utilizing Haplotype Variation.</title>
        <authorList>
            <person name="Kaur P."/>
            <person name="Appels R."/>
            <person name="Bayer P.E."/>
            <person name="Keeble-Gagnere G."/>
            <person name="Wang J."/>
            <person name="Hirakawa H."/>
            <person name="Shirasawa K."/>
            <person name="Vercoe P."/>
            <person name="Stefanova K."/>
            <person name="Durmic Z."/>
            <person name="Nichols P."/>
            <person name="Revell C."/>
            <person name="Isobe S.N."/>
            <person name="Edwards D."/>
            <person name="Erskine W."/>
        </authorList>
    </citation>
    <scope>NUCLEOTIDE SEQUENCE [LARGE SCALE GENOMIC DNA]</scope>
    <source>
        <strain evidence="2">cv. Daliak</strain>
    </source>
</reference>
<proteinExistence type="predicted"/>
<dbReference type="EMBL" id="DF973785">
    <property type="protein sequence ID" value="GAU39954.1"/>
    <property type="molecule type" value="Genomic_DNA"/>
</dbReference>
<protein>
    <submittedName>
        <fullName evidence="1">Uncharacterized protein</fullName>
    </submittedName>
</protein>